<dbReference type="Gene3D" id="3.90.70.10">
    <property type="entry name" value="Cysteine proteinases"/>
    <property type="match status" value="1"/>
</dbReference>
<dbReference type="PANTHER" id="PTHR37806">
    <property type="entry name" value="LMO0724 PROTEIN"/>
    <property type="match status" value="1"/>
</dbReference>
<protein>
    <submittedName>
        <fullName evidence="2">Family C39 peptidase</fullName>
    </submittedName>
</protein>
<accession>A0A4S3B3A8</accession>
<dbReference type="RefSeq" id="WP_136136766.1">
    <property type="nucleotide sequence ID" value="NZ_SDGV01000014.1"/>
</dbReference>
<comment type="caution">
    <text evidence="2">The sequence shown here is derived from an EMBL/GenBank/DDBJ whole genome shotgun (WGS) entry which is preliminary data.</text>
</comment>
<feature type="domain" description="Peptidase C39-like" evidence="1">
    <location>
        <begin position="62"/>
        <end position="225"/>
    </location>
</feature>
<evidence type="ECO:0000259" key="1">
    <source>
        <dbReference type="Pfam" id="PF13529"/>
    </source>
</evidence>
<dbReference type="EMBL" id="SDGV01000014">
    <property type="protein sequence ID" value="THB61302.1"/>
    <property type="molecule type" value="Genomic_DNA"/>
</dbReference>
<evidence type="ECO:0000313" key="2">
    <source>
        <dbReference type="EMBL" id="THB61302.1"/>
    </source>
</evidence>
<dbReference type="OrthoDB" id="1164310at2"/>
<proteinExistence type="predicted"/>
<dbReference type="PANTHER" id="PTHR37806:SF1">
    <property type="entry name" value="PEPTIDASE C39-LIKE DOMAIN-CONTAINING PROTEIN"/>
    <property type="match status" value="1"/>
</dbReference>
<name>A0A4S3B3A8_9ENTE</name>
<dbReference type="InterPro" id="IPR039564">
    <property type="entry name" value="Peptidase_C39-like"/>
</dbReference>
<dbReference type="InterPro" id="IPR016997">
    <property type="entry name" value="UCP032442"/>
</dbReference>
<keyword evidence="3" id="KW-1185">Reference proteome</keyword>
<dbReference type="AlphaFoldDB" id="A0A4S3B3A8"/>
<reference evidence="2 3" key="1">
    <citation type="submission" date="2019-01" db="EMBL/GenBank/DDBJ databases">
        <title>Vagococcus silagei sp. nov. isolated from brewer's grain.</title>
        <authorList>
            <person name="Guu J.-R."/>
        </authorList>
    </citation>
    <scope>NUCLEOTIDE SEQUENCE [LARGE SCALE GENOMIC DNA]</scope>
    <source>
        <strain evidence="2 3">2B-2</strain>
    </source>
</reference>
<dbReference type="PIRSF" id="PIRSF032442">
    <property type="entry name" value="UCP032442"/>
    <property type="match status" value="1"/>
</dbReference>
<dbReference type="Proteomes" id="UP000310506">
    <property type="component" value="Unassembled WGS sequence"/>
</dbReference>
<gene>
    <name evidence="2" type="ORF">ESZ54_06015</name>
</gene>
<sequence>MPMKKSIYRKLTILTLVSLSIGTGIYFKDTVFDAAESDYQQVNLMRGYREIQPLKEVTNYQLEVPLYNQLDAPSLPYGCEVTALGMLLSYYGYDGNKNTLQDQIQKEPYQDENGLMGNPDIGFVGDATGKKPGTGVNHGPIADLAQKVVQNDYQVHDISNQSFDKVIEQIKEGRPVWVVTSIDYEVPSSRDKLAWQTKQGMMTLELKHHAAVVTGVDQTHVYLNDAFGEKKKIEYPKFEKIFKSMGSQAIYLENNTIS</sequence>
<evidence type="ECO:0000313" key="3">
    <source>
        <dbReference type="Proteomes" id="UP000310506"/>
    </source>
</evidence>
<dbReference type="Pfam" id="PF13529">
    <property type="entry name" value="Peptidase_C39_2"/>
    <property type="match status" value="1"/>
</dbReference>
<organism evidence="2 3">
    <name type="scientific">Vagococcus silagei</name>
    <dbReference type="NCBI Taxonomy" id="2508885"/>
    <lineage>
        <taxon>Bacteria</taxon>
        <taxon>Bacillati</taxon>
        <taxon>Bacillota</taxon>
        <taxon>Bacilli</taxon>
        <taxon>Lactobacillales</taxon>
        <taxon>Enterococcaceae</taxon>
        <taxon>Vagococcus</taxon>
    </lineage>
</organism>